<reference evidence="5 6" key="1">
    <citation type="submission" date="2019-01" db="EMBL/GenBank/DDBJ databases">
        <title>Draft genome sequences of three monokaryotic isolates of the white-rot basidiomycete fungus Dichomitus squalens.</title>
        <authorList>
            <consortium name="DOE Joint Genome Institute"/>
            <person name="Lopez S.C."/>
            <person name="Andreopoulos B."/>
            <person name="Pangilinan J."/>
            <person name="Lipzen A."/>
            <person name="Riley R."/>
            <person name="Ahrendt S."/>
            <person name="Ng V."/>
            <person name="Barry K."/>
            <person name="Daum C."/>
            <person name="Grigoriev I.V."/>
            <person name="Hilden K.S."/>
            <person name="Makela M.R."/>
            <person name="de Vries R.P."/>
        </authorList>
    </citation>
    <scope>NUCLEOTIDE SEQUENCE [LARGE SCALE GENOMIC DNA]</scope>
    <source>
        <strain evidence="5 6">CBS 464.89</strain>
    </source>
</reference>
<feature type="domain" description="Carboxylesterase type B" evidence="4">
    <location>
        <begin position="37"/>
        <end position="546"/>
    </location>
</feature>
<evidence type="ECO:0000259" key="4">
    <source>
        <dbReference type="Pfam" id="PF00135"/>
    </source>
</evidence>
<dbReference type="Gene3D" id="3.40.50.1820">
    <property type="entry name" value="alpha/beta hydrolase"/>
    <property type="match status" value="1"/>
</dbReference>
<dbReference type="Pfam" id="PF00135">
    <property type="entry name" value="COesterase"/>
    <property type="match status" value="1"/>
</dbReference>
<dbReference type="EC" id="3.1.1.-" evidence="3"/>
<dbReference type="EMBL" id="ML145139">
    <property type="protein sequence ID" value="TBU57257.1"/>
    <property type="molecule type" value="Genomic_DNA"/>
</dbReference>
<proteinExistence type="inferred from homology"/>
<evidence type="ECO:0000256" key="2">
    <source>
        <dbReference type="ARBA" id="ARBA00022801"/>
    </source>
</evidence>
<dbReference type="AlphaFoldDB" id="A0A4Q9PS66"/>
<dbReference type="InterPro" id="IPR029058">
    <property type="entry name" value="AB_hydrolase_fold"/>
</dbReference>
<evidence type="ECO:0000256" key="1">
    <source>
        <dbReference type="ARBA" id="ARBA00005964"/>
    </source>
</evidence>
<evidence type="ECO:0000256" key="3">
    <source>
        <dbReference type="RuleBase" id="RU361235"/>
    </source>
</evidence>
<dbReference type="GO" id="GO:0016787">
    <property type="term" value="F:hydrolase activity"/>
    <property type="evidence" value="ECO:0007669"/>
    <property type="project" value="UniProtKB-KW"/>
</dbReference>
<comment type="similarity">
    <text evidence="1 3">Belongs to the type-B carboxylesterase/lipase family.</text>
</comment>
<accession>A0A4Q9PS66</accession>
<organism evidence="5 6">
    <name type="scientific">Dichomitus squalens</name>
    <dbReference type="NCBI Taxonomy" id="114155"/>
    <lineage>
        <taxon>Eukaryota</taxon>
        <taxon>Fungi</taxon>
        <taxon>Dikarya</taxon>
        <taxon>Basidiomycota</taxon>
        <taxon>Agaricomycotina</taxon>
        <taxon>Agaricomycetes</taxon>
        <taxon>Polyporales</taxon>
        <taxon>Polyporaceae</taxon>
        <taxon>Dichomitus</taxon>
    </lineage>
</organism>
<dbReference type="PROSITE" id="PS00122">
    <property type="entry name" value="CARBOXYLESTERASE_B_1"/>
    <property type="match status" value="1"/>
</dbReference>
<keyword evidence="2 3" id="KW-0378">Hydrolase</keyword>
<dbReference type="Proteomes" id="UP000292082">
    <property type="component" value="Unassembled WGS sequence"/>
</dbReference>
<evidence type="ECO:0000313" key="6">
    <source>
        <dbReference type="Proteomes" id="UP000292082"/>
    </source>
</evidence>
<dbReference type="SUPFAM" id="SSF53474">
    <property type="entry name" value="alpha/beta-Hydrolases"/>
    <property type="match status" value="1"/>
</dbReference>
<keyword evidence="6" id="KW-1185">Reference proteome</keyword>
<evidence type="ECO:0000313" key="5">
    <source>
        <dbReference type="EMBL" id="TBU57257.1"/>
    </source>
</evidence>
<dbReference type="STRING" id="114155.A0A4Q9PS66"/>
<gene>
    <name evidence="5" type="ORF">BD310DRAFT_821939</name>
</gene>
<protein>
    <recommendedName>
        <fullName evidence="3">Carboxylic ester hydrolase</fullName>
        <ecNumber evidence="3">3.1.1.-</ecNumber>
    </recommendedName>
</protein>
<dbReference type="PANTHER" id="PTHR11559">
    <property type="entry name" value="CARBOXYLESTERASE"/>
    <property type="match status" value="1"/>
</dbReference>
<dbReference type="InterPro" id="IPR050309">
    <property type="entry name" value="Type-B_Carboxylest/Lipase"/>
</dbReference>
<dbReference type="InterPro" id="IPR002018">
    <property type="entry name" value="CarbesteraseB"/>
</dbReference>
<sequence>MTVCWPLQLSYECLEPRPLSEVHFQVRGEQYPLSSPEPTVQLDNGSVIGLTDDDGRTNSFRGLRYAKPPVAEWRFQKPQAIDKYTGVTDATSFGNTCYNVTDGVADPTKMPSWVTQEMKDFLQVFNHLAPGMTFSEDCLNLDVIVPATGVSPGHKLPVVVYIPFSAFMFSGSTGVDGRKMVKRSIELGEPIIFVALNHRLYQAFGFLPGQEALDNKIGNLGLYDQRQALRWIHSYIPQFGGDEGRVTLLGLSAGGVSAASHMIANNGDSEQLYHGVWAESGAIQPVGWMNESSAQSTYSNFVKAVCGDDVDVNHALPCLRNGSVEAIREAAKQGAWQPLVDGEFLKDYPQHLHSSGAVAPVPIVAGNANEEGALFAADFIALPGPWNYSTAEGVKNIIKLVYYPDISDSDLNILIHERYPDDPELGVPYGTGDNYQHVKGWKRLASLLGDIATDAVRRKFVQTHSMHGYNDTWSYSKCSYIVPLPSFTERSFAVYRRHNITGFGCTHGSEIDNMYEGGDMADRLIWFANNFNPNRDTAIVEWPKYKYVKPNPTQPNPPEPTLLEFSASDTLRLIPDTYREHALELVMRLNSEHPWPV</sequence>
<name>A0A4Q9PS66_9APHY</name>
<dbReference type="InterPro" id="IPR019826">
    <property type="entry name" value="Carboxylesterase_B_AS"/>
</dbReference>